<proteinExistence type="predicted"/>
<feature type="transmembrane region" description="Helical" evidence="1">
    <location>
        <begin position="15"/>
        <end position="33"/>
    </location>
</feature>
<dbReference type="AlphaFoldDB" id="A0A6C0H7I2"/>
<reference evidence="2" key="1">
    <citation type="journal article" date="2020" name="Nature">
        <title>Giant virus diversity and host interactions through global metagenomics.</title>
        <authorList>
            <person name="Schulz F."/>
            <person name="Roux S."/>
            <person name="Paez-Espino D."/>
            <person name="Jungbluth S."/>
            <person name="Walsh D.A."/>
            <person name="Denef V.J."/>
            <person name="McMahon K.D."/>
            <person name="Konstantinidis K.T."/>
            <person name="Eloe-Fadrosh E.A."/>
            <person name="Kyrpides N.C."/>
            <person name="Woyke T."/>
        </authorList>
    </citation>
    <scope>NUCLEOTIDE SEQUENCE</scope>
    <source>
        <strain evidence="2">GVMAG-M-3300023179-82</strain>
    </source>
</reference>
<keyword evidence="1" id="KW-1133">Transmembrane helix</keyword>
<sequence length="47" mass="6046">MFIFYYSNKMLIKNINVLNIFITIFRKIIYFFLYNKHICIEYYIYIF</sequence>
<evidence type="ECO:0000256" key="1">
    <source>
        <dbReference type="SAM" id="Phobius"/>
    </source>
</evidence>
<protein>
    <submittedName>
        <fullName evidence="2">Uncharacterized protein</fullName>
    </submittedName>
</protein>
<organism evidence="2">
    <name type="scientific">viral metagenome</name>
    <dbReference type="NCBI Taxonomy" id="1070528"/>
    <lineage>
        <taxon>unclassified sequences</taxon>
        <taxon>metagenomes</taxon>
        <taxon>organismal metagenomes</taxon>
    </lineage>
</organism>
<keyword evidence="1" id="KW-0812">Transmembrane</keyword>
<dbReference type="EMBL" id="MN739897">
    <property type="protein sequence ID" value="QHT76518.1"/>
    <property type="molecule type" value="Genomic_DNA"/>
</dbReference>
<name>A0A6C0H7I2_9ZZZZ</name>
<keyword evidence="1" id="KW-0472">Membrane</keyword>
<evidence type="ECO:0000313" key="2">
    <source>
        <dbReference type="EMBL" id="QHT76518.1"/>
    </source>
</evidence>
<accession>A0A6C0H7I2</accession>